<keyword evidence="7" id="KW-1185">Reference proteome</keyword>
<accession>A0ABW7JGI0</accession>
<gene>
    <name evidence="4" type="ORF">ACHIPV_15220</name>
    <name evidence="2" type="ORF">ACHIPZ_02365</name>
    <name evidence="3" type="ORF">ACHIRB_11525</name>
</gene>
<dbReference type="EMBL" id="JBIMSO010000005">
    <property type="protein sequence ID" value="MFH5207071.1"/>
    <property type="molecule type" value="Genomic_DNA"/>
</dbReference>
<dbReference type="Proteomes" id="UP001609219">
    <property type="component" value="Unassembled WGS sequence"/>
</dbReference>
<evidence type="ECO:0000313" key="3">
    <source>
        <dbReference type="EMBL" id="MFH5229198.1"/>
    </source>
</evidence>
<sequence length="126" mass="14044">MISRMNFSPESAEEKRDSMSALLRRVGESAIDTLGPLDEQTVDGERLDPAVVGSMRERILPRLVTGSRQDTETKPDSIAQSLIVQRRYLDAMRDALSAERSIGAYSSGTYRQVEAMLDTFEQRFGG</sequence>
<evidence type="ECO:0000256" key="1">
    <source>
        <dbReference type="SAM" id="MobiDB-lite"/>
    </source>
</evidence>
<dbReference type="RefSeq" id="WP_395112508.1">
    <property type="nucleotide sequence ID" value="NZ_JBIMSN010000050.1"/>
</dbReference>
<evidence type="ECO:0000313" key="5">
    <source>
        <dbReference type="Proteomes" id="UP001609175"/>
    </source>
</evidence>
<proteinExistence type="predicted"/>
<dbReference type="EMBL" id="JBIMSP010000022">
    <property type="protein sequence ID" value="MFH5243213.1"/>
    <property type="molecule type" value="Genomic_DNA"/>
</dbReference>
<dbReference type="Proteomes" id="UP001609175">
    <property type="component" value="Unassembled WGS sequence"/>
</dbReference>
<evidence type="ECO:0000313" key="7">
    <source>
        <dbReference type="Proteomes" id="UP001609219"/>
    </source>
</evidence>
<feature type="region of interest" description="Disordered" evidence="1">
    <location>
        <begin position="1"/>
        <end position="20"/>
    </location>
</feature>
<name>A0ABW7JGI0_9NOCA</name>
<evidence type="ECO:0000313" key="4">
    <source>
        <dbReference type="EMBL" id="MFH5243213.1"/>
    </source>
</evidence>
<organism evidence="2 5">
    <name type="scientific">Antrihabitans spumae</name>
    <dbReference type="NCBI Taxonomy" id="3373370"/>
    <lineage>
        <taxon>Bacteria</taxon>
        <taxon>Bacillati</taxon>
        <taxon>Actinomycetota</taxon>
        <taxon>Actinomycetes</taxon>
        <taxon>Mycobacteriales</taxon>
        <taxon>Nocardiaceae</taxon>
        <taxon>Antrihabitans</taxon>
    </lineage>
</organism>
<dbReference type="EMBL" id="JBIMSN010000050">
    <property type="protein sequence ID" value="MFH5229198.1"/>
    <property type="molecule type" value="Genomic_DNA"/>
</dbReference>
<evidence type="ECO:0000313" key="2">
    <source>
        <dbReference type="EMBL" id="MFH5207071.1"/>
    </source>
</evidence>
<evidence type="ECO:0000313" key="6">
    <source>
        <dbReference type="Proteomes" id="UP001609176"/>
    </source>
</evidence>
<protein>
    <submittedName>
        <fullName evidence="2">Uncharacterized protein</fullName>
    </submittedName>
</protein>
<dbReference type="Proteomes" id="UP001609176">
    <property type="component" value="Unassembled WGS sequence"/>
</dbReference>
<reference evidence="5 6" key="1">
    <citation type="submission" date="2024-10" db="EMBL/GenBank/DDBJ databases">
        <authorList>
            <person name="Riesco R."/>
        </authorList>
    </citation>
    <scope>NUCLEOTIDE SEQUENCE [LARGE SCALE GENOMIC DNA]</scope>
    <source>
        <strain evidence="4 6">NCIMB 15448</strain>
        <strain evidence="2 5">NCIMB 15449</strain>
        <strain evidence="3 7">NCIMB 15450</strain>
    </source>
</reference>
<comment type="caution">
    <text evidence="2">The sequence shown here is derived from an EMBL/GenBank/DDBJ whole genome shotgun (WGS) entry which is preliminary data.</text>
</comment>